<dbReference type="Pfam" id="PF00130">
    <property type="entry name" value="C1_1"/>
    <property type="match status" value="1"/>
</dbReference>
<dbReference type="Pfam" id="PF00168">
    <property type="entry name" value="C2"/>
    <property type="match status" value="2"/>
</dbReference>
<dbReference type="PROSITE" id="PS51258">
    <property type="entry name" value="MHD1"/>
    <property type="match status" value="1"/>
</dbReference>
<dbReference type="PROSITE" id="PS50004">
    <property type="entry name" value="C2"/>
    <property type="match status" value="2"/>
</dbReference>
<dbReference type="GO" id="GO:0035249">
    <property type="term" value="P:synaptic transmission, glutamatergic"/>
    <property type="evidence" value="ECO:0007669"/>
    <property type="project" value="TreeGrafter"/>
</dbReference>
<dbReference type="PRINTS" id="PR00360">
    <property type="entry name" value="C2DOMAIN"/>
</dbReference>
<proteinExistence type="predicted"/>
<dbReference type="GO" id="GO:0019992">
    <property type="term" value="F:diacylglycerol binding"/>
    <property type="evidence" value="ECO:0007669"/>
    <property type="project" value="InterPro"/>
</dbReference>
<evidence type="ECO:0000256" key="2">
    <source>
        <dbReference type="ARBA" id="ARBA00022737"/>
    </source>
</evidence>
<feature type="domain" description="C2" evidence="7">
    <location>
        <begin position="908"/>
        <end position="1032"/>
    </location>
</feature>
<dbReference type="GO" id="GO:0016081">
    <property type="term" value="P:synaptic vesicle docking"/>
    <property type="evidence" value="ECO:0007669"/>
    <property type="project" value="TreeGrafter"/>
</dbReference>
<dbReference type="GO" id="GO:0017075">
    <property type="term" value="F:syntaxin-1 binding"/>
    <property type="evidence" value="ECO:0007669"/>
    <property type="project" value="TreeGrafter"/>
</dbReference>
<dbReference type="PROSITE" id="PS00479">
    <property type="entry name" value="ZF_DAG_PE_1"/>
    <property type="match status" value="1"/>
</dbReference>
<dbReference type="InterPro" id="IPR002219">
    <property type="entry name" value="PKC_DAG/PE"/>
</dbReference>
<dbReference type="InterPro" id="IPR014770">
    <property type="entry name" value="Munc13_1"/>
</dbReference>
<dbReference type="GO" id="GO:0005543">
    <property type="term" value="F:phospholipid binding"/>
    <property type="evidence" value="ECO:0007669"/>
    <property type="project" value="InterPro"/>
</dbReference>
<feature type="compositionally biased region" description="Basic and acidic residues" evidence="6">
    <location>
        <begin position="652"/>
        <end position="667"/>
    </location>
</feature>
<dbReference type="PANTHER" id="PTHR10480">
    <property type="entry name" value="PROTEIN UNC-13 HOMOLOG"/>
    <property type="match status" value="1"/>
</dbReference>
<dbReference type="GO" id="GO:0030672">
    <property type="term" value="C:synaptic vesicle membrane"/>
    <property type="evidence" value="ECO:0007669"/>
    <property type="project" value="TreeGrafter"/>
</dbReference>
<feature type="compositionally biased region" description="Polar residues" evidence="6">
    <location>
        <begin position="701"/>
        <end position="713"/>
    </location>
</feature>
<dbReference type="FunFam" id="2.60.40.150:FF:000002">
    <property type="entry name" value="Protein unc-13 homolog B"/>
    <property type="match status" value="1"/>
</dbReference>
<comment type="caution">
    <text evidence="11">The sequence shown here is derived from an EMBL/GenBank/DDBJ whole genome shotgun (WGS) entry which is preliminary data.</text>
</comment>
<dbReference type="CDD" id="cd04027">
    <property type="entry name" value="C2B_Munc13"/>
    <property type="match status" value="1"/>
</dbReference>
<organism evidence="11 12">
    <name type="scientific">Fasciolopsis buskii</name>
    <dbReference type="NCBI Taxonomy" id="27845"/>
    <lineage>
        <taxon>Eukaryota</taxon>
        <taxon>Metazoa</taxon>
        <taxon>Spiralia</taxon>
        <taxon>Lophotrochozoa</taxon>
        <taxon>Platyhelminthes</taxon>
        <taxon>Trematoda</taxon>
        <taxon>Digenea</taxon>
        <taxon>Plagiorchiida</taxon>
        <taxon>Echinostomata</taxon>
        <taxon>Echinostomatoidea</taxon>
        <taxon>Fasciolidae</taxon>
        <taxon>Fasciolopsis</taxon>
    </lineage>
</organism>
<dbReference type="GO" id="GO:0061789">
    <property type="term" value="P:dense core granule priming"/>
    <property type="evidence" value="ECO:0007669"/>
    <property type="project" value="TreeGrafter"/>
</dbReference>
<evidence type="ECO:0000313" key="12">
    <source>
        <dbReference type="Proteomes" id="UP000728185"/>
    </source>
</evidence>
<keyword evidence="2" id="KW-0677">Repeat</keyword>
<dbReference type="SUPFAM" id="SSF49562">
    <property type="entry name" value="C2 domain (Calcium/lipid-binding domain, CaLB)"/>
    <property type="match status" value="2"/>
</dbReference>
<dbReference type="GO" id="GO:0099525">
    <property type="term" value="P:presynaptic dense core vesicle exocytosis"/>
    <property type="evidence" value="ECO:0007669"/>
    <property type="project" value="TreeGrafter"/>
</dbReference>
<dbReference type="GO" id="GO:0005516">
    <property type="term" value="F:calmodulin binding"/>
    <property type="evidence" value="ECO:0007669"/>
    <property type="project" value="TreeGrafter"/>
</dbReference>
<dbReference type="GO" id="GO:0031594">
    <property type="term" value="C:neuromuscular junction"/>
    <property type="evidence" value="ECO:0007669"/>
    <property type="project" value="TreeGrafter"/>
</dbReference>
<evidence type="ECO:0000256" key="6">
    <source>
        <dbReference type="SAM" id="MobiDB-lite"/>
    </source>
</evidence>
<dbReference type="SMART" id="SM01145">
    <property type="entry name" value="DUF1041"/>
    <property type="match status" value="1"/>
</dbReference>
<evidence type="ECO:0000259" key="10">
    <source>
        <dbReference type="PROSITE" id="PS51259"/>
    </source>
</evidence>
<dbReference type="PANTHER" id="PTHR10480:SF12">
    <property type="entry name" value="UNC-13, ISOFORM E"/>
    <property type="match status" value="1"/>
</dbReference>
<feature type="domain" description="Phorbol-ester/DAG-type" evidence="8">
    <location>
        <begin position="878"/>
        <end position="928"/>
    </location>
</feature>
<dbReference type="GO" id="GO:0008270">
    <property type="term" value="F:zinc ion binding"/>
    <property type="evidence" value="ECO:0007669"/>
    <property type="project" value="UniProtKB-KW"/>
</dbReference>
<dbReference type="InterPro" id="IPR000008">
    <property type="entry name" value="C2_dom"/>
</dbReference>
<feature type="region of interest" description="Disordered" evidence="6">
    <location>
        <begin position="215"/>
        <end position="263"/>
    </location>
</feature>
<feature type="compositionally biased region" description="Low complexity" evidence="6">
    <location>
        <begin position="745"/>
        <end position="756"/>
    </location>
</feature>
<dbReference type="Gene3D" id="1.20.58.1100">
    <property type="match status" value="1"/>
</dbReference>
<dbReference type="GO" id="GO:0005509">
    <property type="term" value="F:calcium ion binding"/>
    <property type="evidence" value="ECO:0007669"/>
    <property type="project" value="InterPro"/>
</dbReference>
<dbReference type="OrthoDB" id="5831756at2759"/>
<dbReference type="InterPro" id="IPR046349">
    <property type="entry name" value="C1-like_sf"/>
</dbReference>
<evidence type="ECO:0000256" key="4">
    <source>
        <dbReference type="ARBA" id="ARBA00022833"/>
    </source>
</evidence>
<dbReference type="SMART" id="SM00109">
    <property type="entry name" value="C1"/>
    <property type="match status" value="1"/>
</dbReference>
<evidence type="ECO:0000313" key="11">
    <source>
        <dbReference type="EMBL" id="KAA0186341.1"/>
    </source>
</evidence>
<dbReference type="FunFam" id="1.10.357.50:FF:000001">
    <property type="entry name" value="Protein unc-13 homolog B"/>
    <property type="match status" value="1"/>
</dbReference>
<dbReference type="Proteomes" id="UP000728185">
    <property type="component" value="Unassembled WGS sequence"/>
</dbReference>
<feature type="region of interest" description="Disordered" evidence="6">
    <location>
        <begin position="738"/>
        <end position="764"/>
    </location>
</feature>
<dbReference type="SUPFAM" id="SSF57889">
    <property type="entry name" value="Cysteine-rich domain"/>
    <property type="match status" value="1"/>
</dbReference>
<feature type="domain" description="MHD2" evidence="10">
    <location>
        <begin position="1667"/>
        <end position="1827"/>
    </location>
</feature>
<keyword evidence="5" id="KW-0106">Calcium</keyword>
<feature type="region of interest" description="Disordered" evidence="6">
    <location>
        <begin position="591"/>
        <end position="726"/>
    </location>
</feature>
<dbReference type="GO" id="GO:0042734">
    <property type="term" value="C:presynaptic membrane"/>
    <property type="evidence" value="ECO:0007669"/>
    <property type="project" value="TreeGrafter"/>
</dbReference>
<evidence type="ECO:0000259" key="8">
    <source>
        <dbReference type="PROSITE" id="PS50081"/>
    </source>
</evidence>
<feature type="compositionally biased region" description="Basic and acidic residues" evidence="6">
    <location>
        <begin position="691"/>
        <end position="700"/>
    </location>
</feature>
<evidence type="ECO:0000256" key="3">
    <source>
        <dbReference type="ARBA" id="ARBA00022771"/>
    </source>
</evidence>
<feature type="compositionally biased region" description="Polar residues" evidence="6">
    <location>
        <begin position="591"/>
        <end position="602"/>
    </location>
</feature>
<dbReference type="PROSITE" id="PS51259">
    <property type="entry name" value="MHD2"/>
    <property type="match status" value="1"/>
</dbReference>
<dbReference type="EMBL" id="LUCM01009820">
    <property type="protein sequence ID" value="KAA0186341.1"/>
    <property type="molecule type" value="Genomic_DNA"/>
</dbReference>
<keyword evidence="1" id="KW-0479">Metal-binding</keyword>
<dbReference type="InterPro" id="IPR010439">
    <property type="entry name" value="MUN_dom"/>
</dbReference>
<dbReference type="Gene3D" id="1.10.357.50">
    <property type="match status" value="1"/>
</dbReference>
<dbReference type="InterPro" id="IPR035892">
    <property type="entry name" value="C2_domain_sf"/>
</dbReference>
<gene>
    <name evidence="11" type="ORF">FBUS_01803</name>
</gene>
<feature type="domain" description="MHD1" evidence="9">
    <location>
        <begin position="1429"/>
        <end position="1559"/>
    </location>
</feature>
<reference evidence="11" key="1">
    <citation type="submission" date="2019-05" db="EMBL/GenBank/DDBJ databases">
        <title>Annotation for the trematode Fasciolopsis buski.</title>
        <authorList>
            <person name="Choi Y.-J."/>
        </authorList>
    </citation>
    <scope>NUCLEOTIDE SEQUENCE</scope>
    <source>
        <strain evidence="11">HT</strain>
        <tissue evidence="11">Whole worm</tissue>
    </source>
</reference>
<dbReference type="GO" id="GO:0043195">
    <property type="term" value="C:terminal bouton"/>
    <property type="evidence" value="ECO:0007669"/>
    <property type="project" value="TreeGrafter"/>
</dbReference>
<evidence type="ECO:0000256" key="5">
    <source>
        <dbReference type="ARBA" id="ARBA00022837"/>
    </source>
</evidence>
<dbReference type="InterPro" id="IPR027080">
    <property type="entry name" value="Unc-13"/>
</dbReference>
<name>A0A8E0RMK2_9TREM</name>
<dbReference type="SMART" id="SM00239">
    <property type="entry name" value="C2"/>
    <property type="match status" value="2"/>
</dbReference>
<feature type="domain" description="C2" evidence="7">
    <location>
        <begin position="1842"/>
        <end position="1970"/>
    </location>
</feature>
<accession>A0A8E0RMK2</accession>
<keyword evidence="4" id="KW-0862">Zinc</keyword>
<dbReference type="Pfam" id="PF06292">
    <property type="entry name" value="MUN"/>
    <property type="match status" value="2"/>
</dbReference>
<keyword evidence="12" id="KW-1185">Reference proteome</keyword>
<evidence type="ECO:0000259" key="9">
    <source>
        <dbReference type="PROSITE" id="PS51258"/>
    </source>
</evidence>
<dbReference type="GO" id="GO:0098831">
    <property type="term" value="C:presynaptic active zone cytoplasmic component"/>
    <property type="evidence" value="ECO:0007669"/>
    <property type="project" value="TreeGrafter"/>
</dbReference>
<protein>
    <submittedName>
        <fullName evidence="11">Protein unc-13 protein B</fullName>
    </submittedName>
</protein>
<evidence type="ECO:0000256" key="1">
    <source>
        <dbReference type="ARBA" id="ARBA00022723"/>
    </source>
</evidence>
<sequence length="2027" mass="227302">MDTKHSNYEWDPGREVASIMSKASKPHMSSSTLPWYTYQPIPELPRRSWVARSRPPDVCTTYSSYNRTENQPPSGLRVPLSIYTSGLTHNDGLGYNGHLGPSISLPSSPRAPMEGLIRNPAVPSQPRSVNESYLGLFPAGNSMQSLVAPPTHILTSDQNPPFSGPDYSSRQALEYYNPTISARGPSSLQPPAFVRTIVRMHAYEPAPAAHQHPFMYSPAHQPRPNTTSPSPPALPARSRKHGAKRSATCVGSNPSAAPVSAGSVTSVGPRRFVPLLSPELFRRSCCLTSQPHSDPLRYPSEQMVQRAKRSAFNLESHLDCSCDYVRAGPGLWSASEWYERNFHTVDRCTCPHEEVHRYFDDAASTWKLADTIAMLPIRETDILDDLVDSTSEEEEEVVFVRPMVEDVTHQSRLVSGENNIREPVVSRISNQNEPIIVRNRIKMADFRMSTEEDDMMTLGQMLAKRGTLLEPKAERLNMGGGASPEKPDFRTVSQTPGSAAATAKMNTLLEQKPLNEIWKCDDILGSNAAPIPSKMSPRIQPKPTNRLEMATNNQVNGTGQSQHPDVGPTAGYEDIDQFNNEIDMLAQGSSPSLRSCLASDSLSAGKPEPCLPQSEKVLETVNQRNRDSQDILENGLPEQLTSTEPEDVVSETQEHPGETDTEMREAESDLDLNEWLAGSHDSSDSEYLPETFDHEPEETKLTPTPKRTTSQPGAEQLPDNHSEGHLHWNTMRATPEVLTTASQPSTVSSLTVSHSTIPRRQRSVRDEFEARQRALKRWALLSMHVSEMAVKRRNERDAAAALGFYKSIESAPEQQQWGKRAIPMVSDLVLQTMAQKRTLTALPASLANWTSLTDQELKLHVYRKTIQALAYPISSNTPHNFQLFNATSPTYCYECEGLLWGVARQGLRCTECGVKCHDKCKRLLNADCLQLKSAQGLIGKDKTGRSDPYVTVQIGKVRRRTKTVLQELNPVWDEKFFFECHNASERIKVRVWDEDNDLKSKIRQKFTRESDDFLGQTIIEVRTLSGEMDVWYNLEKRTDKSAVSGAIRLQILMEIKGEEQTASYHVQYTALHENIFCFLCGLHDPVFLPEPAPASAKPYALYERKIFGLKNINLLPDVSESARCESVVHRCSHFACLTTKYNCPSVPAVLSVLLANINAFYAHTTSTNSQTASERFSASNFGREKFIKLLDSLYIAIRIELSKYRTVFPASNPERLMDLKSTVDLLTSITFFRLKVQELTSPPRTGQILRECIAACIHATYQCLCENVHELYGKSVQGRDGCALLAQNAGTGGVPNDLCSVDDQSDMLAQRQSISAGGQEHSDDMRSLTYWHRLITLIVSVLEDDRKHYAPVLNQFPHEISLGDMSAEMMWNYLSEDLSADLDHHASLARKLMDSGELLELTQNTARSKFRVLGRPHHDTTANANGRSPRIKSSDYMNLCFRVKWFYNSYIAGLPQCQNKVPDYPKWFESLVMLWLTENDDVSANYLRNAYERDKQDGFQCSSEHVLYSNSVVDVFTQLNQCFDVIRKLECPDREVEGHFLHRFSLTVEKVLLAYTDRVLADFPSYQTDGRVACILVNNTQQLRVQLEKVYETMARDSLEDRTNDRLTALQGRLNEAVDKLVSQLTTQFEAGVRTHVRECGRLLQKCKPAYGNNSANQRAAKEDEANDCLQPLMDHFESILSVLANTCDKTVLKRVLKQLWRITMCNLEKLVVLPFVSDPKQLAVGTLLSANTSAKLIGGAQNLLSHVGGQAVTGKLLQDVTKEPDRGLTPYQCELLDLCLDTIRTYFHAGGRGLKRSFLDRSPELHSLRQVLALYSQATDELLRDFVAIQTAQDSFANEDPVGFLTIQVEIFKHPGTGEYKVNVKVHTASDLNWTMTTGVFRPFVEVYIFGPLLADRKRKAATKSKSVTTMPAFNETFAFFLSNQGDPEWYELHLAVKDYCFGRSDRLVGVTVLSLSRALNLGATPLRLPLGRRLHFTETGWTVLRVLSQRVHTDEVAREFVRAKSECRPSSDSESSSLNAHGLND</sequence>
<dbReference type="Gene3D" id="3.30.60.20">
    <property type="match status" value="1"/>
</dbReference>
<dbReference type="PROSITE" id="PS50081">
    <property type="entry name" value="ZF_DAG_PE_2"/>
    <property type="match status" value="1"/>
</dbReference>
<dbReference type="GO" id="GO:0016082">
    <property type="term" value="P:synaptic vesicle priming"/>
    <property type="evidence" value="ECO:0007669"/>
    <property type="project" value="TreeGrafter"/>
</dbReference>
<dbReference type="InterPro" id="IPR014772">
    <property type="entry name" value="Munc13_dom-2"/>
</dbReference>
<keyword evidence="3" id="KW-0863">Zinc-finger</keyword>
<dbReference type="Gene3D" id="2.60.40.150">
    <property type="entry name" value="C2 domain"/>
    <property type="match status" value="2"/>
</dbReference>
<dbReference type="InterPro" id="IPR037302">
    <property type="entry name" value="Unc-13_C2B"/>
</dbReference>
<evidence type="ECO:0000259" key="7">
    <source>
        <dbReference type="PROSITE" id="PS50004"/>
    </source>
</evidence>